<dbReference type="Proteomes" id="UP001165060">
    <property type="component" value="Unassembled WGS sequence"/>
</dbReference>
<dbReference type="EMBL" id="BRYB01001545">
    <property type="protein sequence ID" value="GMI28281.1"/>
    <property type="molecule type" value="Genomic_DNA"/>
</dbReference>
<organism evidence="2 3">
    <name type="scientific">Tetraparma gracilis</name>
    <dbReference type="NCBI Taxonomy" id="2962635"/>
    <lineage>
        <taxon>Eukaryota</taxon>
        <taxon>Sar</taxon>
        <taxon>Stramenopiles</taxon>
        <taxon>Ochrophyta</taxon>
        <taxon>Bolidophyceae</taxon>
        <taxon>Parmales</taxon>
        <taxon>Triparmaceae</taxon>
        <taxon>Tetraparma</taxon>
    </lineage>
</organism>
<sequence>MSIPAASRSSSFQTSLPASHSNDNSPLLAPLLATPNNLPSSLRITNGSSYGGSNTFSLFSPPSPPLSTASPLPAPERAALEAQLMKASMDCMGYMCAEVSLNHKRRTFLRLLEDADDIMDVQAGADAEAEEEQQTRERVRLAIDASANEVLSNPDMLRKRAHTESLLKNDIPEILASLRGNIEDCEVLIQELRYKLDVKEEEGPWGRASGIGSSFTESDVRFSSSMERRSSAPPRFSSRGTGGGSGASGSSGGAEADALEASMQNYSDRIRSVTTVT</sequence>
<accession>A0ABQ6MLX2</accession>
<reference evidence="2 3" key="1">
    <citation type="journal article" date="2023" name="Commun. Biol.">
        <title>Genome analysis of Parmales, the sister group of diatoms, reveals the evolutionary specialization of diatoms from phago-mixotrophs to photoautotrophs.</title>
        <authorList>
            <person name="Ban H."/>
            <person name="Sato S."/>
            <person name="Yoshikawa S."/>
            <person name="Yamada K."/>
            <person name="Nakamura Y."/>
            <person name="Ichinomiya M."/>
            <person name="Sato N."/>
            <person name="Blanc-Mathieu R."/>
            <person name="Endo H."/>
            <person name="Kuwata A."/>
            <person name="Ogata H."/>
        </authorList>
    </citation>
    <scope>NUCLEOTIDE SEQUENCE [LARGE SCALE GENOMIC DNA]</scope>
</reference>
<keyword evidence="3" id="KW-1185">Reference proteome</keyword>
<proteinExistence type="predicted"/>
<comment type="caution">
    <text evidence="2">The sequence shown here is derived from an EMBL/GenBank/DDBJ whole genome shotgun (WGS) entry which is preliminary data.</text>
</comment>
<name>A0ABQ6MLX2_9STRA</name>
<feature type="compositionally biased region" description="Low complexity" evidence="1">
    <location>
        <begin position="253"/>
        <end position="262"/>
    </location>
</feature>
<feature type="region of interest" description="Disordered" evidence="1">
    <location>
        <begin position="219"/>
        <end position="264"/>
    </location>
</feature>
<protein>
    <submittedName>
        <fullName evidence="2">Uncharacterized protein</fullName>
    </submittedName>
</protein>
<feature type="compositionally biased region" description="Gly residues" evidence="1">
    <location>
        <begin position="240"/>
        <end position="252"/>
    </location>
</feature>
<evidence type="ECO:0000313" key="2">
    <source>
        <dbReference type="EMBL" id="GMI28281.1"/>
    </source>
</evidence>
<gene>
    <name evidence="2" type="ORF">TeGR_g7684</name>
</gene>
<evidence type="ECO:0000256" key="1">
    <source>
        <dbReference type="SAM" id="MobiDB-lite"/>
    </source>
</evidence>
<evidence type="ECO:0000313" key="3">
    <source>
        <dbReference type="Proteomes" id="UP001165060"/>
    </source>
</evidence>
<feature type="region of interest" description="Disordered" evidence="1">
    <location>
        <begin position="1"/>
        <end position="32"/>
    </location>
</feature>
<feature type="compositionally biased region" description="Polar residues" evidence="1">
    <location>
        <begin position="7"/>
        <end position="23"/>
    </location>
</feature>